<dbReference type="Gene3D" id="2.70.70.10">
    <property type="entry name" value="Glucose Permease (Domain IIA)"/>
    <property type="match status" value="1"/>
</dbReference>
<dbReference type="Proteomes" id="UP000182517">
    <property type="component" value="Chromosome"/>
</dbReference>
<accession>A0A1L3GSJ3</accession>
<dbReference type="InterPro" id="IPR011055">
    <property type="entry name" value="Dup_hybrid_motif"/>
</dbReference>
<dbReference type="STRING" id="1842532.A7E78_14270"/>
<gene>
    <name evidence="2" type="ORF">A7E78_14270</name>
</gene>
<reference evidence="2 3" key="1">
    <citation type="journal article" date="2017" name="Genome Announc.">
        <title>Complete Genome Sequences of Two Acetylene-Fermenting Pelobacter acetylenicus Strains.</title>
        <authorList>
            <person name="Sutton J.M."/>
            <person name="Baesman S.M."/>
            <person name="Fierst J.L."/>
            <person name="Poret-Peterson A.T."/>
            <person name="Oremland R.S."/>
            <person name="Dunlap D.S."/>
            <person name="Akob D.M."/>
        </authorList>
    </citation>
    <scope>NUCLEOTIDE SEQUENCE [LARGE SCALE GENOMIC DNA]</scope>
    <source>
        <strain evidence="2 3">SFB93</strain>
    </source>
</reference>
<proteinExistence type="predicted"/>
<keyword evidence="3" id="KW-1185">Reference proteome</keyword>
<dbReference type="OrthoDB" id="9815245at2"/>
<sequence>MRVLVKKYHLAIYLLAIMALLLIFPQQRQATAAEWSVVVHPAILQPGDVARIELNPATAFFGATLTWQNRQISLTTLPEGRMAALIGIPRDITAGNHQAKLNIIFRNGLRRSHLVNLQIAKKTFPEQHISLPPRQVSPDRQSMDRHRRERAELNRVFARPQQERLWKEAFQLPVTGKILSPFGVQRILNGQPRSYHSGVDQRARLGEPVAAAGGGQVVLVADHFFAGKSVYIDHGMGILTMYFHLSTINVSEGERVIAGQTIGLAGATGRASGPHLHWGARVHDCKVDPLALLRALEASP</sequence>
<dbReference type="EMBL" id="CP015519">
    <property type="protein sequence ID" value="APG28892.1"/>
    <property type="molecule type" value="Genomic_DNA"/>
</dbReference>
<evidence type="ECO:0000259" key="1">
    <source>
        <dbReference type="Pfam" id="PF01551"/>
    </source>
</evidence>
<dbReference type="InterPro" id="IPR050570">
    <property type="entry name" value="Cell_wall_metabolism_enzyme"/>
</dbReference>
<dbReference type="InterPro" id="IPR016047">
    <property type="entry name" value="M23ase_b-sheet_dom"/>
</dbReference>
<dbReference type="PANTHER" id="PTHR21666">
    <property type="entry name" value="PEPTIDASE-RELATED"/>
    <property type="match status" value="1"/>
</dbReference>
<dbReference type="CDD" id="cd12797">
    <property type="entry name" value="M23_peptidase"/>
    <property type="match status" value="1"/>
</dbReference>
<dbReference type="SUPFAM" id="SSF51261">
    <property type="entry name" value="Duplicated hybrid motif"/>
    <property type="match status" value="1"/>
</dbReference>
<dbReference type="PANTHER" id="PTHR21666:SF270">
    <property type="entry name" value="MUREIN HYDROLASE ACTIVATOR ENVC"/>
    <property type="match status" value="1"/>
</dbReference>
<dbReference type="Gene3D" id="2.60.40.1590">
    <property type="entry name" value="Peptidoglycan hydrolase domains"/>
    <property type="match status" value="1"/>
</dbReference>
<organism evidence="2 3">
    <name type="scientific">Syntrophotalea acetylenivorans</name>
    <dbReference type="NCBI Taxonomy" id="1842532"/>
    <lineage>
        <taxon>Bacteria</taxon>
        <taxon>Pseudomonadati</taxon>
        <taxon>Thermodesulfobacteriota</taxon>
        <taxon>Desulfuromonadia</taxon>
        <taxon>Desulfuromonadales</taxon>
        <taxon>Syntrophotaleaceae</taxon>
        <taxon>Syntrophotalea</taxon>
    </lineage>
</organism>
<dbReference type="KEGG" id="pef:A7E78_14270"/>
<name>A0A1L3GSJ3_9BACT</name>
<dbReference type="GO" id="GO:0004222">
    <property type="term" value="F:metalloendopeptidase activity"/>
    <property type="evidence" value="ECO:0007669"/>
    <property type="project" value="TreeGrafter"/>
</dbReference>
<dbReference type="RefSeq" id="WP_072284915.1">
    <property type="nucleotide sequence ID" value="NZ_CP015519.1"/>
</dbReference>
<evidence type="ECO:0000313" key="3">
    <source>
        <dbReference type="Proteomes" id="UP000182517"/>
    </source>
</evidence>
<dbReference type="Pfam" id="PF01551">
    <property type="entry name" value="Peptidase_M23"/>
    <property type="match status" value="1"/>
</dbReference>
<protein>
    <recommendedName>
        <fullName evidence="1">M23ase beta-sheet core domain-containing protein</fullName>
    </recommendedName>
</protein>
<evidence type="ECO:0000313" key="2">
    <source>
        <dbReference type="EMBL" id="APG28892.1"/>
    </source>
</evidence>
<dbReference type="AlphaFoldDB" id="A0A1L3GSJ3"/>
<feature type="domain" description="M23ase beta-sheet core" evidence="1">
    <location>
        <begin position="195"/>
        <end position="289"/>
    </location>
</feature>